<keyword evidence="4" id="KW-1185">Reference proteome</keyword>
<dbReference type="InterPro" id="IPR044662">
    <property type="entry name" value="HS1/DABB1-like"/>
</dbReference>
<sequence length="215" mass="23921">MSSSLNIEHVILFKLKDNAETSEVNAMVNKIKGLQGMDEVLYLSAAPLRSSSNSTSLAFTHVSHSRFRSTSELSAYGVHPLHLSIKKETNHLVEDMLAVDWFTDAFGGDRVTVPPGSAVRVTFWKLKEGLGDETIRSEILEGMREIKENLGEEVSEFTYGANFSDRGKGYSMGILAVFRSESELEAGDDAKQYEKFNEYLDLEATLVIEFVVPSQ</sequence>
<dbReference type="SUPFAM" id="SSF54909">
    <property type="entry name" value="Dimeric alpha+beta barrel"/>
    <property type="match status" value="2"/>
</dbReference>
<comment type="caution">
    <text evidence="3">The sequence shown here is derived from an EMBL/GenBank/DDBJ whole genome shotgun (WGS) entry which is preliminary data.</text>
</comment>
<dbReference type="InterPro" id="IPR011008">
    <property type="entry name" value="Dimeric_a/b-barrel"/>
</dbReference>
<dbReference type="Gene3D" id="3.30.70.100">
    <property type="match status" value="2"/>
</dbReference>
<name>A0A7J6H3N1_CANSA</name>
<evidence type="ECO:0000259" key="2">
    <source>
        <dbReference type="PROSITE" id="PS51502"/>
    </source>
</evidence>
<proteinExistence type="predicted"/>
<comment type="subunit">
    <text evidence="1">Homodimer.</text>
</comment>
<evidence type="ECO:0000313" key="4">
    <source>
        <dbReference type="Proteomes" id="UP000583929"/>
    </source>
</evidence>
<dbReference type="InterPro" id="IPR013097">
    <property type="entry name" value="Dabb"/>
</dbReference>
<dbReference type="OrthoDB" id="42919at2759"/>
<organism evidence="3 4">
    <name type="scientific">Cannabis sativa</name>
    <name type="common">Hemp</name>
    <name type="synonym">Marijuana</name>
    <dbReference type="NCBI Taxonomy" id="3483"/>
    <lineage>
        <taxon>Eukaryota</taxon>
        <taxon>Viridiplantae</taxon>
        <taxon>Streptophyta</taxon>
        <taxon>Embryophyta</taxon>
        <taxon>Tracheophyta</taxon>
        <taxon>Spermatophyta</taxon>
        <taxon>Magnoliopsida</taxon>
        <taxon>eudicotyledons</taxon>
        <taxon>Gunneridae</taxon>
        <taxon>Pentapetalae</taxon>
        <taxon>rosids</taxon>
        <taxon>fabids</taxon>
        <taxon>Rosales</taxon>
        <taxon>Cannabaceae</taxon>
        <taxon>Cannabis</taxon>
    </lineage>
</organism>
<reference evidence="3 4" key="1">
    <citation type="journal article" date="2020" name="bioRxiv">
        <title>Sequence and annotation of 42 cannabis genomes reveals extensive copy number variation in cannabinoid synthesis and pathogen resistance genes.</title>
        <authorList>
            <person name="Mckernan K.J."/>
            <person name="Helbert Y."/>
            <person name="Kane L.T."/>
            <person name="Ebling H."/>
            <person name="Zhang L."/>
            <person name="Liu B."/>
            <person name="Eaton Z."/>
            <person name="Mclaughlin S."/>
            <person name="Kingan S."/>
            <person name="Baybayan P."/>
            <person name="Concepcion G."/>
            <person name="Jordan M."/>
            <person name="Riva A."/>
            <person name="Barbazuk W."/>
            <person name="Harkins T."/>
        </authorList>
    </citation>
    <scope>NUCLEOTIDE SEQUENCE [LARGE SCALE GENOMIC DNA]</scope>
    <source>
        <strain evidence="4">cv. Jamaican Lion 4</strain>
        <tissue evidence="3">Leaf</tissue>
    </source>
</reference>
<feature type="domain" description="Stress-response A/B barrel" evidence="2">
    <location>
        <begin position="118"/>
        <end position="212"/>
    </location>
</feature>
<dbReference type="PROSITE" id="PS51502">
    <property type="entry name" value="S_R_A_B_BARREL"/>
    <property type="match status" value="2"/>
</dbReference>
<dbReference type="AlphaFoldDB" id="A0A7J6H3N1"/>
<dbReference type="EMBL" id="JAATIQ010000066">
    <property type="protein sequence ID" value="KAF4389837.1"/>
    <property type="molecule type" value="Genomic_DNA"/>
</dbReference>
<dbReference type="Pfam" id="PF07876">
    <property type="entry name" value="Dabb"/>
    <property type="match status" value="2"/>
</dbReference>
<accession>A0A7J6H3N1</accession>
<dbReference type="OMA" id="FRWIDEV"/>
<evidence type="ECO:0000256" key="1">
    <source>
        <dbReference type="ARBA" id="ARBA00011738"/>
    </source>
</evidence>
<feature type="domain" description="Stress-response A/B barrel" evidence="2">
    <location>
        <begin position="7"/>
        <end position="101"/>
    </location>
</feature>
<dbReference type="SMART" id="SM00886">
    <property type="entry name" value="Dabb"/>
    <property type="match status" value="2"/>
</dbReference>
<protein>
    <recommendedName>
        <fullName evidence="2">Stress-response A/B barrel domain-containing protein</fullName>
    </recommendedName>
</protein>
<dbReference type="Proteomes" id="UP000583929">
    <property type="component" value="Unassembled WGS sequence"/>
</dbReference>
<evidence type="ECO:0000313" key="3">
    <source>
        <dbReference type="EMBL" id="KAF4389837.1"/>
    </source>
</evidence>
<dbReference type="PANTHER" id="PTHR33178">
    <property type="match status" value="1"/>
</dbReference>
<dbReference type="PANTHER" id="PTHR33178:SF7">
    <property type="entry name" value="STRESS RESPONSIVE A_B BARREL DOMAIN PROTEIN"/>
    <property type="match status" value="1"/>
</dbReference>
<gene>
    <name evidence="3" type="ORF">G4B88_024118</name>
</gene>
<accession>A0A803QRG9</accession>